<dbReference type="AlphaFoldDB" id="A0A561EVE9"/>
<dbReference type="RefSeq" id="WP_145793396.1">
    <property type="nucleotide sequence ID" value="NZ_BAAABR010000022.1"/>
</dbReference>
<name>A0A561EVE9_9ACTN</name>
<sequence length="93" mass="10320">MATLVTSSEPVLLSEVAQVAAEILGTDAERPTGETRFHDDLGFDSVMLMQLKYRLESRLPELGELSLPDMVDSMRSVRTLAEYLGSLLLLESY</sequence>
<evidence type="ECO:0000256" key="1">
    <source>
        <dbReference type="ARBA" id="ARBA00022450"/>
    </source>
</evidence>
<dbReference type="PROSITE" id="PS50075">
    <property type="entry name" value="CARRIER"/>
    <property type="match status" value="1"/>
</dbReference>
<evidence type="ECO:0000259" key="3">
    <source>
        <dbReference type="PROSITE" id="PS50075"/>
    </source>
</evidence>
<evidence type="ECO:0000313" key="4">
    <source>
        <dbReference type="EMBL" id="TWE19576.1"/>
    </source>
</evidence>
<dbReference type="SUPFAM" id="SSF47336">
    <property type="entry name" value="ACP-like"/>
    <property type="match status" value="1"/>
</dbReference>
<dbReference type="Gene3D" id="1.10.1200.10">
    <property type="entry name" value="ACP-like"/>
    <property type="match status" value="1"/>
</dbReference>
<evidence type="ECO:0000313" key="5">
    <source>
        <dbReference type="Proteomes" id="UP000318416"/>
    </source>
</evidence>
<keyword evidence="5" id="KW-1185">Reference proteome</keyword>
<dbReference type="OrthoDB" id="3874149at2"/>
<gene>
    <name evidence="4" type="ORF">FB465_4694</name>
</gene>
<organism evidence="4 5">
    <name type="scientific">Kitasatospora atroaurantiaca</name>
    <dbReference type="NCBI Taxonomy" id="285545"/>
    <lineage>
        <taxon>Bacteria</taxon>
        <taxon>Bacillati</taxon>
        <taxon>Actinomycetota</taxon>
        <taxon>Actinomycetes</taxon>
        <taxon>Kitasatosporales</taxon>
        <taxon>Streptomycetaceae</taxon>
        <taxon>Kitasatospora</taxon>
    </lineage>
</organism>
<proteinExistence type="predicted"/>
<accession>A0A561EVE9</accession>
<dbReference type="InterPro" id="IPR036736">
    <property type="entry name" value="ACP-like_sf"/>
</dbReference>
<evidence type="ECO:0000256" key="2">
    <source>
        <dbReference type="ARBA" id="ARBA00022553"/>
    </source>
</evidence>
<keyword evidence="1" id="KW-0596">Phosphopantetheine</keyword>
<dbReference type="Proteomes" id="UP000318416">
    <property type="component" value="Unassembled WGS sequence"/>
</dbReference>
<dbReference type="EMBL" id="VIVR01000001">
    <property type="protein sequence ID" value="TWE19576.1"/>
    <property type="molecule type" value="Genomic_DNA"/>
</dbReference>
<reference evidence="4 5" key="1">
    <citation type="submission" date="2019-06" db="EMBL/GenBank/DDBJ databases">
        <title>Sequencing the genomes of 1000 actinobacteria strains.</title>
        <authorList>
            <person name="Klenk H.-P."/>
        </authorList>
    </citation>
    <scope>NUCLEOTIDE SEQUENCE [LARGE SCALE GENOMIC DNA]</scope>
    <source>
        <strain evidence="4 5">DSM 41649</strain>
    </source>
</reference>
<keyword evidence="2" id="KW-0597">Phosphoprotein</keyword>
<dbReference type="SMART" id="SM00823">
    <property type="entry name" value="PKS_PP"/>
    <property type="match status" value="1"/>
</dbReference>
<dbReference type="GO" id="GO:0017000">
    <property type="term" value="P:antibiotic biosynthetic process"/>
    <property type="evidence" value="ECO:0007669"/>
    <property type="project" value="UniProtKB-ARBA"/>
</dbReference>
<comment type="caution">
    <text evidence="4">The sequence shown here is derived from an EMBL/GenBank/DDBJ whole genome shotgun (WGS) entry which is preliminary data.</text>
</comment>
<dbReference type="Pfam" id="PF00550">
    <property type="entry name" value="PP-binding"/>
    <property type="match status" value="1"/>
</dbReference>
<feature type="domain" description="Carrier" evidence="3">
    <location>
        <begin position="10"/>
        <end position="88"/>
    </location>
</feature>
<dbReference type="GO" id="GO:0031177">
    <property type="term" value="F:phosphopantetheine binding"/>
    <property type="evidence" value="ECO:0007669"/>
    <property type="project" value="InterPro"/>
</dbReference>
<dbReference type="InterPro" id="IPR020806">
    <property type="entry name" value="PKS_PP-bd"/>
</dbReference>
<protein>
    <submittedName>
        <fullName evidence="4">Acyl carrier protein</fullName>
    </submittedName>
</protein>
<dbReference type="InterPro" id="IPR009081">
    <property type="entry name" value="PP-bd_ACP"/>
</dbReference>